<dbReference type="RefSeq" id="WP_276826527.1">
    <property type="nucleotide sequence ID" value="NZ_CALUIP010000029.1"/>
</dbReference>
<gene>
    <name evidence="2" type="ORF">K8W02_03475</name>
</gene>
<sequence length="274" mass="30684">MKQIKSLMTAALMLVMGIMMTSCLNSDNSESLYDWAGFVLVKNTMVGTYFQDAGGNKLIPTYESLMAVEQAGFKSSETNVAFVYVKMVEDTETSTKAGETTPQTFDVKLVAAQSLDGEDVVVAQTAEEMAGMAPETAPVGSLEFSDNTWGTTVKPMLFDLNTLLLPIQFYLTNDNEKFKLHKLYLACNMEEVSEGDTTLVFYLRHDRGADEKAEVYYSQWYGFDIRAAVNMFAMKSGADPTRIVIKAHETQSMTTELPDRYEEYEVEYTLETQN</sequence>
<feature type="signal peptide" evidence="1">
    <location>
        <begin position="1"/>
        <end position="21"/>
    </location>
</feature>
<organism evidence="2 3">
    <name type="scientific">Mediterranea massiliensis</name>
    <dbReference type="NCBI Taxonomy" id="1841865"/>
    <lineage>
        <taxon>Bacteria</taxon>
        <taxon>Pseudomonadati</taxon>
        <taxon>Bacteroidota</taxon>
        <taxon>Bacteroidia</taxon>
        <taxon>Bacteroidales</taxon>
        <taxon>Bacteroidaceae</taxon>
        <taxon>Mediterranea</taxon>
    </lineage>
</organism>
<accession>A0A921LBR5</accession>
<reference evidence="2" key="1">
    <citation type="journal article" date="2021" name="PeerJ">
        <title>Extensive microbial diversity within the chicken gut microbiome revealed by metagenomics and culture.</title>
        <authorList>
            <person name="Gilroy R."/>
            <person name="Ravi A."/>
            <person name="Getino M."/>
            <person name="Pursley I."/>
            <person name="Horton D.L."/>
            <person name="Alikhan N.F."/>
            <person name="Baker D."/>
            <person name="Gharbi K."/>
            <person name="Hall N."/>
            <person name="Watson M."/>
            <person name="Adriaenssens E.M."/>
            <person name="Foster-Nyarko E."/>
            <person name="Jarju S."/>
            <person name="Secka A."/>
            <person name="Antonio M."/>
            <person name="Oren A."/>
            <person name="Chaudhuri R.R."/>
            <person name="La Ragione R."/>
            <person name="Hildebrand F."/>
            <person name="Pallen M.J."/>
        </authorList>
    </citation>
    <scope>NUCLEOTIDE SEQUENCE</scope>
    <source>
        <strain evidence="2">CHK55-1828</strain>
    </source>
</reference>
<evidence type="ECO:0000313" key="2">
    <source>
        <dbReference type="EMBL" id="HJF91433.1"/>
    </source>
</evidence>
<dbReference type="AlphaFoldDB" id="A0A921LBR5"/>
<reference evidence="2" key="2">
    <citation type="submission" date="2021-09" db="EMBL/GenBank/DDBJ databases">
        <authorList>
            <person name="Gilroy R."/>
        </authorList>
    </citation>
    <scope>NUCLEOTIDE SEQUENCE</scope>
    <source>
        <strain evidence="2">CHK55-1828</strain>
    </source>
</reference>
<evidence type="ECO:0008006" key="4">
    <source>
        <dbReference type="Google" id="ProtNLM"/>
    </source>
</evidence>
<dbReference type="Gene3D" id="2.60.40.3220">
    <property type="match status" value="1"/>
</dbReference>
<feature type="chain" id="PRO_5037019828" description="NigD-like protein" evidence="1">
    <location>
        <begin position="22"/>
        <end position="274"/>
    </location>
</feature>
<keyword evidence="1" id="KW-0732">Signal</keyword>
<protein>
    <recommendedName>
        <fullName evidence="4">NigD-like protein</fullName>
    </recommendedName>
</protein>
<dbReference type="PROSITE" id="PS51257">
    <property type="entry name" value="PROKAR_LIPOPROTEIN"/>
    <property type="match status" value="1"/>
</dbReference>
<evidence type="ECO:0000313" key="3">
    <source>
        <dbReference type="Proteomes" id="UP000717835"/>
    </source>
</evidence>
<proteinExistence type="predicted"/>
<name>A0A921LBR5_9BACT</name>
<evidence type="ECO:0000256" key="1">
    <source>
        <dbReference type="SAM" id="SignalP"/>
    </source>
</evidence>
<dbReference type="Proteomes" id="UP000717835">
    <property type="component" value="Unassembled WGS sequence"/>
</dbReference>
<dbReference type="EMBL" id="DYVX01000029">
    <property type="protein sequence ID" value="HJF91433.1"/>
    <property type="molecule type" value="Genomic_DNA"/>
</dbReference>
<comment type="caution">
    <text evidence="2">The sequence shown here is derived from an EMBL/GenBank/DDBJ whole genome shotgun (WGS) entry which is preliminary data.</text>
</comment>